<dbReference type="GO" id="GO:0004535">
    <property type="term" value="F:poly(A)-specific ribonuclease activity"/>
    <property type="evidence" value="ECO:0007669"/>
    <property type="project" value="UniProtKB-EC"/>
</dbReference>
<dbReference type="EC" id="3.1.13.4" evidence="6"/>
<evidence type="ECO:0000313" key="26">
    <source>
        <dbReference type="Proteomes" id="UP001234581"/>
    </source>
</evidence>
<evidence type="ECO:0000256" key="14">
    <source>
        <dbReference type="ARBA" id="ARBA00022842"/>
    </source>
</evidence>
<keyword evidence="13" id="KW-0269">Exonuclease</keyword>
<evidence type="ECO:0000256" key="4">
    <source>
        <dbReference type="ARBA" id="ARBA00004496"/>
    </source>
</evidence>
<evidence type="ECO:0000256" key="3">
    <source>
        <dbReference type="ARBA" id="ARBA00004123"/>
    </source>
</evidence>
<dbReference type="CDD" id="cd09097">
    <property type="entry name" value="Deadenylase_CCR4"/>
    <property type="match status" value="1"/>
</dbReference>
<feature type="compositionally biased region" description="Low complexity" evidence="23">
    <location>
        <begin position="157"/>
        <end position="168"/>
    </location>
</feature>
<evidence type="ECO:0000256" key="9">
    <source>
        <dbReference type="ARBA" id="ARBA00022722"/>
    </source>
</evidence>
<keyword evidence="16" id="KW-0805">Transcription regulation</keyword>
<dbReference type="GO" id="GO:0003723">
    <property type="term" value="F:RNA binding"/>
    <property type="evidence" value="ECO:0007669"/>
    <property type="project" value="UniProtKB-KW"/>
</dbReference>
<evidence type="ECO:0000256" key="20">
    <source>
        <dbReference type="ARBA" id="ARBA00030493"/>
    </source>
</evidence>
<feature type="region of interest" description="Disordered" evidence="23">
    <location>
        <begin position="135"/>
        <end position="189"/>
    </location>
</feature>
<evidence type="ECO:0000256" key="8">
    <source>
        <dbReference type="ARBA" id="ARBA00022614"/>
    </source>
</evidence>
<keyword evidence="14" id="KW-0460">Magnesium</keyword>
<evidence type="ECO:0000256" key="17">
    <source>
        <dbReference type="ARBA" id="ARBA00023163"/>
    </source>
</evidence>
<dbReference type="EMBL" id="JARTCD010000042">
    <property type="protein sequence ID" value="KAJ8656202.1"/>
    <property type="molecule type" value="Genomic_DNA"/>
</dbReference>
<dbReference type="InterPro" id="IPR005135">
    <property type="entry name" value="Endo/exonuclease/phosphatase"/>
</dbReference>
<feature type="compositionally biased region" description="Polar residues" evidence="23">
    <location>
        <begin position="136"/>
        <end position="148"/>
    </location>
</feature>
<dbReference type="AlphaFoldDB" id="A0AAD7UZA1"/>
<keyword evidence="18" id="KW-0539">Nucleus</keyword>
<name>A0AAD7UZA1_9FUNG</name>
<evidence type="ECO:0000256" key="22">
    <source>
        <dbReference type="ARBA" id="ARBA00033317"/>
    </source>
</evidence>
<dbReference type="InterPro" id="IPR032675">
    <property type="entry name" value="LRR_dom_sf"/>
</dbReference>
<keyword evidence="17" id="KW-0804">Transcription</keyword>
<evidence type="ECO:0000313" key="25">
    <source>
        <dbReference type="EMBL" id="KAJ8656202.1"/>
    </source>
</evidence>
<dbReference type="GO" id="GO:0046872">
    <property type="term" value="F:metal ion binding"/>
    <property type="evidence" value="ECO:0007669"/>
    <property type="project" value="UniProtKB-KW"/>
</dbReference>
<protein>
    <recommendedName>
        <fullName evidence="19">CCR4-Not complex 3'-5'-exoribonuclease subunit Ccr4</fullName>
        <ecNumber evidence="6">3.1.13.4</ecNumber>
    </recommendedName>
    <alternativeName>
        <fullName evidence="20">Carbon catabolite repressor protein 4</fullName>
    </alternativeName>
    <alternativeName>
        <fullName evidence="21">Cytoplasmic deadenylase</fullName>
    </alternativeName>
    <alternativeName>
        <fullName evidence="22">Glucose-repressible alcohol dehydrogenase transcriptional effector</fullName>
    </alternativeName>
</protein>
<accession>A0AAD7UZA1</accession>
<evidence type="ECO:0000256" key="18">
    <source>
        <dbReference type="ARBA" id="ARBA00023242"/>
    </source>
</evidence>
<sequence length="670" mass="73638">MSFERDNEGAPLDTYGGLHMLQQQYYSNPAASAARRAGSPAPSSSSPGSYPFAMSMARYGGSGGTPPVVKTPAGSNTQAPTSSSSISTNGSLLSNASPHVARQLTYAQISRQSASPHHHARTAAAMARNVPVGATVTITDPNNPNKTLNGIMGSGGSTNSFSSESRTGAKAPTANSISNSNNNNENNNNNDAWSTLDMGGMGLKNISPALCNYYTFLTVLYINHNNLTYLTPGISKLSNLRTLDASGNKLTEIPSELGMLIQLRELLLFDNNIITLPTELGSLYQLETLGLEGNPIQADIKNILLRDGSAAVIMSLRESAPVGMPPPQREWISIEHSTSGDNDERFTVLCYNILCQKYATNQAYGYTPSWALSWDYRKSLIMSEIMTYGPDVVCLQELSLQQYEEVFQNEFRERGGYDSVFYPKSRAKTMSEQERGQVDGCATFFRASKFELVEVNLLEYNQKALQRADFKKCADIYNRVMTKDNIAVMTLLQNKDTKDHVLVANSHIHWDPSFADVKLVQVGMLMDEIEAFASKHTKHPTRLATIIAGDFNSEPESGVYEFLSKGTVKQDHDDFGDYLYGDYTTDGLSHPLALKSSYASIGELPFTNYTPGFKGVLDYIWYTSNTLDVLSLLGPIDQDYLNKVVGFPNPHFPSDHIPILVELKLKPSRK</sequence>
<evidence type="ECO:0000256" key="1">
    <source>
        <dbReference type="ARBA" id="ARBA00001663"/>
    </source>
</evidence>
<organism evidence="25 26">
    <name type="scientific">Lichtheimia ornata</name>
    <dbReference type="NCBI Taxonomy" id="688661"/>
    <lineage>
        <taxon>Eukaryota</taxon>
        <taxon>Fungi</taxon>
        <taxon>Fungi incertae sedis</taxon>
        <taxon>Mucoromycota</taxon>
        <taxon>Mucoromycotina</taxon>
        <taxon>Mucoromycetes</taxon>
        <taxon>Mucorales</taxon>
        <taxon>Lichtheimiaceae</taxon>
        <taxon>Lichtheimia</taxon>
    </lineage>
</organism>
<dbReference type="SUPFAM" id="SSF52058">
    <property type="entry name" value="L domain-like"/>
    <property type="match status" value="1"/>
</dbReference>
<dbReference type="InterPro" id="IPR025875">
    <property type="entry name" value="Leu-rich_rpt_4"/>
</dbReference>
<dbReference type="Proteomes" id="UP001234581">
    <property type="component" value="Unassembled WGS sequence"/>
</dbReference>
<evidence type="ECO:0000256" key="21">
    <source>
        <dbReference type="ARBA" id="ARBA00031469"/>
    </source>
</evidence>
<keyword evidence="7" id="KW-0963">Cytoplasm</keyword>
<dbReference type="PANTHER" id="PTHR12121:SF100">
    <property type="entry name" value="POLY(A)-SPECIFIC RIBONUCLEASE"/>
    <property type="match status" value="1"/>
</dbReference>
<feature type="region of interest" description="Disordered" evidence="23">
    <location>
        <begin position="30"/>
        <end position="49"/>
    </location>
</feature>
<evidence type="ECO:0000256" key="2">
    <source>
        <dbReference type="ARBA" id="ARBA00001946"/>
    </source>
</evidence>
<evidence type="ECO:0000256" key="13">
    <source>
        <dbReference type="ARBA" id="ARBA00022839"/>
    </source>
</evidence>
<reference evidence="25 26" key="1">
    <citation type="submission" date="2023-03" db="EMBL/GenBank/DDBJ databases">
        <title>Genome sequence of Lichtheimia ornata CBS 291.66.</title>
        <authorList>
            <person name="Mohabir J.T."/>
            <person name="Shea T.P."/>
            <person name="Kurbessoian T."/>
            <person name="Berby B."/>
            <person name="Fontaine J."/>
            <person name="Livny J."/>
            <person name="Gnirke A."/>
            <person name="Stajich J.E."/>
            <person name="Cuomo C.A."/>
        </authorList>
    </citation>
    <scope>NUCLEOTIDE SEQUENCE [LARGE SCALE GENOMIC DNA]</scope>
    <source>
        <strain evidence="25">CBS 291.66</strain>
    </source>
</reference>
<dbReference type="SUPFAM" id="SSF56219">
    <property type="entry name" value="DNase I-like"/>
    <property type="match status" value="1"/>
</dbReference>
<dbReference type="InterPro" id="IPR003591">
    <property type="entry name" value="Leu-rich_rpt_typical-subtyp"/>
</dbReference>
<evidence type="ECO:0000256" key="5">
    <source>
        <dbReference type="ARBA" id="ARBA00010774"/>
    </source>
</evidence>
<dbReference type="PANTHER" id="PTHR12121">
    <property type="entry name" value="CARBON CATABOLITE REPRESSOR PROTEIN 4"/>
    <property type="match status" value="1"/>
</dbReference>
<keyword evidence="15" id="KW-0694">RNA-binding</keyword>
<keyword evidence="10" id="KW-0479">Metal-binding</keyword>
<keyword evidence="9" id="KW-0540">Nuclease</keyword>
<comment type="caution">
    <text evidence="25">The sequence shown here is derived from an EMBL/GenBank/DDBJ whole genome shotgun (WGS) entry which is preliminary data.</text>
</comment>
<feature type="compositionally biased region" description="Low complexity" evidence="23">
    <location>
        <begin position="75"/>
        <end position="94"/>
    </location>
</feature>
<evidence type="ECO:0000256" key="23">
    <source>
        <dbReference type="SAM" id="MobiDB-lite"/>
    </source>
</evidence>
<dbReference type="InterPro" id="IPR036691">
    <property type="entry name" value="Endo/exonu/phosph_ase_sf"/>
</dbReference>
<evidence type="ECO:0000256" key="6">
    <source>
        <dbReference type="ARBA" id="ARBA00012161"/>
    </source>
</evidence>
<keyword evidence="8" id="KW-0433">Leucine-rich repeat</keyword>
<dbReference type="GO" id="GO:0005634">
    <property type="term" value="C:nucleus"/>
    <property type="evidence" value="ECO:0007669"/>
    <property type="project" value="UniProtKB-SubCell"/>
</dbReference>
<dbReference type="GO" id="GO:0005737">
    <property type="term" value="C:cytoplasm"/>
    <property type="evidence" value="ECO:0007669"/>
    <property type="project" value="UniProtKB-SubCell"/>
</dbReference>
<keyword evidence="11" id="KW-0677">Repeat</keyword>
<evidence type="ECO:0000256" key="15">
    <source>
        <dbReference type="ARBA" id="ARBA00022884"/>
    </source>
</evidence>
<dbReference type="GeneID" id="83215622"/>
<dbReference type="Gene3D" id="3.60.10.10">
    <property type="entry name" value="Endonuclease/exonuclease/phosphatase"/>
    <property type="match status" value="1"/>
</dbReference>
<comment type="catalytic activity">
    <reaction evidence="1">
        <text>Exonucleolytic cleavage of poly(A) to 5'-AMP.</text>
        <dbReference type="EC" id="3.1.13.4"/>
    </reaction>
</comment>
<dbReference type="FunFam" id="3.60.10.10:FF:000037">
    <property type="entry name" value="Glucose-repressible alcohol dehydrogenase transcriptional effector"/>
    <property type="match status" value="1"/>
</dbReference>
<comment type="cofactor">
    <cofactor evidence="2">
        <name>Mg(2+)</name>
        <dbReference type="ChEBI" id="CHEBI:18420"/>
    </cofactor>
</comment>
<gene>
    <name evidence="25" type="ORF">O0I10_008215</name>
</gene>
<dbReference type="Pfam" id="PF12799">
    <property type="entry name" value="LRR_4"/>
    <property type="match status" value="1"/>
</dbReference>
<evidence type="ECO:0000259" key="24">
    <source>
        <dbReference type="Pfam" id="PF03372"/>
    </source>
</evidence>
<keyword evidence="12" id="KW-0378">Hydrolase</keyword>
<evidence type="ECO:0000256" key="19">
    <source>
        <dbReference type="ARBA" id="ARBA00023475"/>
    </source>
</evidence>
<evidence type="ECO:0000256" key="11">
    <source>
        <dbReference type="ARBA" id="ARBA00022737"/>
    </source>
</evidence>
<comment type="subcellular location">
    <subcellularLocation>
        <location evidence="4">Cytoplasm</location>
    </subcellularLocation>
    <subcellularLocation>
        <location evidence="3">Nucleus</location>
    </subcellularLocation>
</comment>
<dbReference type="InterPro" id="IPR001611">
    <property type="entry name" value="Leu-rich_rpt"/>
</dbReference>
<dbReference type="RefSeq" id="XP_058341115.1">
    <property type="nucleotide sequence ID" value="XM_058488222.1"/>
</dbReference>
<evidence type="ECO:0000256" key="10">
    <source>
        <dbReference type="ARBA" id="ARBA00022723"/>
    </source>
</evidence>
<evidence type="ECO:0000256" key="7">
    <source>
        <dbReference type="ARBA" id="ARBA00022490"/>
    </source>
</evidence>
<keyword evidence="26" id="KW-1185">Reference proteome</keyword>
<dbReference type="InterPro" id="IPR050410">
    <property type="entry name" value="CCR4/nocturin_mRNA_transcr"/>
</dbReference>
<evidence type="ECO:0000256" key="16">
    <source>
        <dbReference type="ARBA" id="ARBA00023015"/>
    </source>
</evidence>
<feature type="compositionally biased region" description="Low complexity" evidence="23">
    <location>
        <begin position="175"/>
        <end position="189"/>
    </location>
</feature>
<dbReference type="Gene3D" id="3.80.10.10">
    <property type="entry name" value="Ribonuclease Inhibitor"/>
    <property type="match status" value="1"/>
</dbReference>
<comment type="similarity">
    <text evidence="5">Belongs to the CCR4/nocturin family.</text>
</comment>
<feature type="domain" description="Endonuclease/exonuclease/phosphatase" evidence="24">
    <location>
        <begin position="351"/>
        <end position="656"/>
    </location>
</feature>
<dbReference type="SMART" id="SM00369">
    <property type="entry name" value="LRR_TYP"/>
    <property type="match status" value="3"/>
</dbReference>
<proteinExistence type="inferred from homology"/>
<dbReference type="Pfam" id="PF03372">
    <property type="entry name" value="Exo_endo_phos"/>
    <property type="match status" value="1"/>
</dbReference>
<evidence type="ECO:0000256" key="12">
    <source>
        <dbReference type="ARBA" id="ARBA00022801"/>
    </source>
</evidence>
<feature type="region of interest" description="Disordered" evidence="23">
    <location>
        <begin position="63"/>
        <end position="94"/>
    </location>
</feature>
<dbReference type="PROSITE" id="PS51450">
    <property type="entry name" value="LRR"/>
    <property type="match status" value="1"/>
</dbReference>